<organism evidence="2 3">
    <name type="scientific">Clostridium cibarium</name>
    <dbReference type="NCBI Taxonomy" id="2762247"/>
    <lineage>
        <taxon>Bacteria</taxon>
        <taxon>Bacillati</taxon>
        <taxon>Bacillota</taxon>
        <taxon>Clostridia</taxon>
        <taxon>Eubacteriales</taxon>
        <taxon>Clostridiaceae</taxon>
        <taxon>Clostridium</taxon>
    </lineage>
</organism>
<feature type="transmembrane region" description="Helical" evidence="1">
    <location>
        <begin position="67"/>
        <end position="85"/>
    </location>
</feature>
<evidence type="ECO:0000313" key="2">
    <source>
        <dbReference type="EMBL" id="MBD7911255.1"/>
    </source>
</evidence>
<feature type="transmembrane region" description="Helical" evidence="1">
    <location>
        <begin position="175"/>
        <end position="191"/>
    </location>
</feature>
<evidence type="ECO:0000313" key="3">
    <source>
        <dbReference type="Proteomes" id="UP000627781"/>
    </source>
</evidence>
<proteinExistence type="predicted"/>
<comment type="caution">
    <text evidence="2">The sequence shown here is derived from an EMBL/GenBank/DDBJ whole genome shotgun (WGS) entry which is preliminary data.</text>
</comment>
<keyword evidence="3" id="KW-1185">Reference proteome</keyword>
<feature type="transmembrane region" description="Helical" evidence="1">
    <location>
        <begin position="134"/>
        <end position="155"/>
    </location>
</feature>
<dbReference type="Proteomes" id="UP000627781">
    <property type="component" value="Unassembled WGS sequence"/>
</dbReference>
<keyword evidence="1" id="KW-1133">Transmembrane helix</keyword>
<gene>
    <name evidence="2" type="ORF">H9661_07800</name>
</gene>
<accession>A0ABR8PSV0</accession>
<sequence>MKVKNVKLTIAALVVFQIILVISAIINIMSRDWKGLGSVALAIVCTTLPFIVYAIANKKKIMLPPRFKLVLLLFIFLSLYLGEIIKFYDRFWWWDLLLHGIFGSYATIVGLYIIKEIITKEKEVTDKRFNFFKVTFASSFSITLGTLWEVFEFLGDYFFKTTMVKGGIEDTATDLIAKILAAFITSVIFYLKDLKKVRGIKNNSI</sequence>
<evidence type="ECO:0008006" key="4">
    <source>
        <dbReference type="Google" id="ProtNLM"/>
    </source>
</evidence>
<feature type="transmembrane region" description="Helical" evidence="1">
    <location>
        <begin position="35"/>
        <end position="55"/>
    </location>
</feature>
<reference evidence="2 3" key="1">
    <citation type="submission" date="2020-08" db="EMBL/GenBank/DDBJ databases">
        <title>A Genomic Blueprint of the Chicken Gut Microbiome.</title>
        <authorList>
            <person name="Gilroy R."/>
            <person name="Ravi A."/>
            <person name="Getino M."/>
            <person name="Pursley I."/>
            <person name="Horton D.L."/>
            <person name="Alikhan N.-F."/>
            <person name="Baker D."/>
            <person name="Gharbi K."/>
            <person name="Hall N."/>
            <person name="Watson M."/>
            <person name="Adriaenssens E.M."/>
            <person name="Foster-Nyarko E."/>
            <person name="Jarju S."/>
            <person name="Secka A."/>
            <person name="Antonio M."/>
            <person name="Oren A."/>
            <person name="Chaudhuri R."/>
            <person name="La Ragione R.M."/>
            <person name="Hildebrand F."/>
            <person name="Pallen M.J."/>
        </authorList>
    </citation>
    <scope>NUCLEOTIDE SEQUENCE [LARGE SCALE GENOMIC DNA]</scope>
    <source>
        <strain evidence="2 3">Sa3CVN1</strain>
    </source>
</reference>
<name>A0ABR8PSV0_9CLOT</name>
<keyword evidence="1" id="KW-0472">Membrane</keyword>
<keyword evidence="1" id="KW-0812">Transmembrane</keyword>
<dbReference type="Pfam" id="PF09997">
    <property type="entry name" value="DUF2238"/>
    <property type="match status" value="1"/>
</dbReference>
<dbReference type="InterPro" id="IPR014509">
    <property type="entry name" value="YjdF-like"/>
</dbReference>
<feature type="transmembrane region" description="Helical" evidence="1">
    <location>
        <begin position="7"/>
        <end position="29"/>
    </location>
</feature>
<dbReference type="RefSeq" id="WP_191768115.1">
    <property type="nucleotide sequence ID" value="NZ_JACSRA010000009.1"/>
</dbReference>
<dbReference type="EMBL" id="JACSRA010000009">
    <property type="protein sequence ID" value="MBD7911255.1"/>
    <property type="molecule type" value="Genomic_DNA"/>
</dbReference>
<evidence type="ECO:0000256" key="1">
    <source>
        <dbReference type="SAM" id="Phobius"/>
    </source>
</evidence>
<protein>
    <recommendedName>
        <fullName evidence="4">Membrane-spanning protein</fullName>
    </recommendedName>
</protein>
<feature type="transmembrane region" description="Helical" evidence="1">
    <location>
        <begin position="91"/>
        <end position="114"/>
    </location>
</feature>